<dbReference type="InterPro" id="IPR000210">
    <property type="entry name" value="BTB/POZ_dom"/>
</dbReference>
<accession>A0A8H6YHY1</accession>
<dbReference type="CDD" id="cd18186">
    <property type="entry name" value="BTB_POZ_ZBTB_KLHL-like"/>
    <property type="match status" value="1"/>
</dbReference>
<dbReference type="InterPro" id="IPR011333">
    <property type="entry name" value="SKP1/BTB/POZ_sf"/>
</dbReference>
<organism evidence="2 3">
    <name type="scientific">Mycena sanguinolenta</name>
    <dbReference type="NCBI Taxonomy" id="230812"/>
    <lineage>
        <taxon>Eukaryota</taxon>
        <taxon>Fungi</taxon>
        <taxon>Dikarya</taxon>
        <taxon>Basidiomycota</taxon>
        <taxon>Agaricomycotina</taxon>
        <taxon>Agaricomycetes</taxon>
        <taxon>Agaricomycetidae</taxon>
        <taxon>Agaricales</taxon>
        <taxon>Marasmiineae</taxon>
        <taxon>Mycenaceae</taxon>
        <taxon>Mycena</taxon>
    </lineage>
</organism>
<dbReference type="OrthoDB" id="3893071at2759"/>
<keyword evidence="3" id="KW-1185">Reference proteome</keyword>
<name>A0A8H6YHY1_9AGAR</name>
<sequence>MDVDKTPTRDNTPTRVEELWFEDGGLVVQAEQSLFRVSRGILAARSSVFKDMLAFTQPPNAETIDGCPVVRLPDSAEDVKRFFRAIFDSSFFEPHPSKVSFEDVLSIARLSHKYAVEYLLRRALTHLSHDFPMTLSAFDEQGPNTSSTDFHEIRIDWIDVHLAVVQLARKVDALWLLPVAFHQLVQTDEDGISVVLQCTEYDGHDAELSDDDQILFLKFSLLLSRLEIDALDFLHSTDDNPQCTGGTGCSTARLRALVQGHKCIARGVGPLRLSKGWRHGGDIWDGLLQSCCATCFKRLEEAHGQARKDIWDQLPTLCELPPWPELEKMKSDALE</sequence>
<dbReference type="PROSITE" id="PS50097">
    <property type="entry name" value="BTB"/>
    <property type="match status" value="1"/>
</dbReference>
<gene>
    <name evidence="2" type="ORF">MSAN_01243300</name>
</gene>
<dbReference type="SUPFAM" id="SSF54695">
    <property type="entry name" value="POZ domain"/>
    <property type="match status" value="1"/>
</dbReference>
<dbReference type="Pfam" id="PF00651">
    <property type="entry name" value="BTB"/>
    <property type="match status" value="1"/>
</dbReference>
<dbReference type="Gene3D" id="3.30.710.10">
    <property type="entry name" value="Potassium Channel Kv1.1, Chain A"/>
    <property type="match status" value="1"/>
</dbReference>
<protein>
    <submittedName>
        <fullName evidence="2">BTB domain-containing protein</fullName>
    </submittedName>
</protein>
<proteinExistence type="predicted"/>
<evidence type="ECO:0000313" key="2">
    <source>
        <dbReference type="EMBL" id="KAF7359026.1"/>
    </source>
</evidence>
<comment type="caution">
    <text evidence="2">The sequence shown here is derived from an EMBL/GenBank/DDBJ whole genome shotgun (WGS) entry which is preliminary data.</text>
</comment>
<evidence type="ECO:0000259" key="1">
    <source>
        <dbReference type="PROSITE" id="PS50097"/>
    </source>
</evidence>
<reference evidence="2" key="1">
    <citation type="submission" date="2020-05" db="EMBL/GenBank/DDBJ databases">
        <title>Mycena genomes resolve the evolution of fungal bioluminescence.</title>
        <authorList>
            <person name="Tsai I.J."/>
        </authorList>
    </citation>
    <scope>NUCLEOTIDE SEQUENCE</scope>
    <source>
        <strain evidence="2">160909Yilan</strain>
    </source>
</reference>
<dbReference type="SMART" id="SM00225">
    <property type="entry name" value="BTB"/>
    <property type="match status" value="1"/>
</dbReference>
<dbReference type="AlphaFoldDB" id="A0A8H6YHY1"/>
<feature type="domain" description="BTB" evidence="1">
    <location>
        <begin position="22"/>
        <end position="95"/>
    </location>
</feature>
<evidence type="ECO:0000313" key="3">
    <source>
        <dbReference type="Proteomes" id="UP000623467"/>
    </source>
</evidence>
<dbReference type="Proteomes" id="UP000623467">
    <property type="component" value="Unassembled WGS sequence"/>
</dbReference>
<dbReference type="EMBL" id="JACAZH010000009">
    <property type="protein sequence ID" value="KAF7359026.1"/>
    <property type="molecule type" value="Genomic_DNA"/>
</dbReference>